<dbReference type="SUPFAM" id="SSF52964">
    <property type="entry name" value="TolB, N-terminal domain"/>
    <property type="match status" value="1"/>
</dbReference>
<dbReference type="Gene3D" id="3.40.50.10070">
    <property type="entry name" value="TolB, N-terminal domain"/>
    <property type="match status" value="1"/>
</dbReference>
<dbReference type="Pfam" id="PF04052">
    <property type="entry name" value="TolB_N"/>
    <property type="match status" value="1"/>
</dbReference>
<keyword evidence="6 7" id="KW-0131">Cell cycle</keyword>
<accession>A0A0F3NPF1</accession>
<dbReference type="GO" id="GO:0017038">
    <property type="term" value="P:protein import"/>
    <property type="evidence" value="ECO:0007669"/>
    <property type="project" value="InterPro"/>
</dbReference>
<gene>
    <name evidence="7 9" type="primary">tolB</name>
    <name evidence="9" type="ORF">NLO413_0950</name>
</gene>
<dbReference type="SUPFAM" id="SSF69304">
    <property type="entry name" value="Tricorn protease N-terminal domain"/>
    <property type="match status" value="1"/>
</dbReference>
<dbReference type="Proteomes" id="UP000033562">
    <property type="component" value="Unassembled WGS sequence"/>
</dbReference>
<dbReference type="HAMAP" id="MF_00671">
    <property type="entry name" value="TolB"/>
    <property type="match status" value="1"/>
</dbReference>
<comment type="caution">
    <text evidence="9">The sequence shown here is derived from an EMBL/GenBank/DDBJ whole genome shotgun (WGS) entry which is preliminary data.</text>
</comment>
<evidence type="ECO:0000256" key="4">
    <source>
        <dbReference type="ARBA" id="ARBA00022729"/>
    </source>
</evidence>
<keyword evidence="10" id="KW-1185">Reference proteome</keyword>
<dbReference type="NCBIfam" id="TIGR02800">
    <property type="entry name" value="propeller_TolB"/>
    <property type="match status" value="1"/>
</dbReference>
<comment type="subunit">
    <text evidence="7">The Tol-Pal system is composed of five core proteins: the inner membrane proteins TolA, TolQ and TolR, the periplasmic protein TolB and the outer membrane protein Pal. They form a network linking the inner and outer membranes and the peptidoglycan layer.</text>
</comment>
<organism evidence="9 10">
    <name type="scientific">Candidatus Neoehrlichia procyonis str. RAC413</name>
    <dbReference type="NCBI Taxonomy" id="1359163"/>
    <lineage>
        <taxon>Bacteria</taxon>
        <taxon>Pseudomonadati</taxon>
        <taxon>Pseudomonadota</taxon>
        <taxon>Alphaproteobacteria</taxon>
        <taxon>Rickettsiales</taxon>
        <taxon>Anaplasmataceae</taxon>
        <taxon>Candidatus Neoehrlichia</taxon>
    </lineage>
</organism>
<feature type="domain" description="TolB N-terminal" evidence="8">
    <location>
        <begin position="25"/>
        <end position="131"/>
    </location>
</feature>
<dbReference type="STRING" id="1359163.NLO413_0950"/>
<dbReference type="RefSeq" id="WP_045809237.1">
    <property type="nucleotide sequence ID" value="NZ_LANX01000001.1"/>
</dbReference>
<dbReference type="Gene3D" id="2.120.10.30">
    <property type="entry name" value="TolB, C-terminal domain"/>
    <property type="match status" value="1"/>
</dbReference>
<keyword evidence="3 7" id="KW-0132">Cell division</keyword>
<dbReference type="PANTHER" id="PTHR36842:SF1">
    <property type="entry name" value="PROTEIN TOLB"/>
    <property type="match status" value="1"/>
</dbReference>
<evidence type="ECO:0000256" key="2">
    <source>
        <dbReference type="ARBA" id="ARBA00009820"/>
    </source>
</evidence>
<dbReference type="OrthoDB" id="9802240at2"/>
<comment type="function">
    <text evidence="7">Part of the Tol-Pal system, which plays a role in outer membrane invagination during cell division and is important for maintaining outer membrane integrity.</text>
</comment>
<comment type="similarity">
    <text evidence="2 7">Belongs to the TolB family.</text>
</comment>
<dbReference type="PATRIC" id="fig|1359163.3.peg.923"/>
<dbReference type="GO" id="GO:0042597">
    <property type="term" value="C:periplasmic space"/>
    <property type="evidence" value="ECO:0007669"/>
    <property type="project" value="UniProtKB-SubCell"/>
</dbReference>
<dbReference type="InterPro" id="IPR011659">
    <property type="entry name" value="WD40"/>
</dbReference>
<name>A0A0F3NPF1_9RICK</name>
<dbReference type="InterPro" id="IPR007195">
    <property type="entry name" value="TolB_N"/>
</dbReference>
<keyword evidence="5 7" id="KW-0574">Periplasm</keyword>
<keyword evidence="4 7" id="KW-0732">Signal</keyword>
<evidence type="ECO:0000256" key="1">
    <source>
        <dbReference type="ARBA" id="ARBA00004418"/>
    </source>
</evidence>
<evidence type="ECO:0000313" key="9">
    <source>
        <dbReference type="EMBL" id="KJV69557.1"/>
    </source>
</evidence>
<evidence type="ECO:0000256" key="6">
    <source>
        <dbReference type="ARBA" id="ARBA00023306"/>
    </source>
</evidence>
<comment type="subcellular location">
    <subcellularLocation>
        <location evidence="1 7">Periplasm</location>
    </subcellularLocation>
</comment>
<dbReference type="InterPro" id="IPR014167">
    <property type="entry name" value="Tol-Pal_TolB"/>
</dbReference>
<protein>
    <recommendedName>
        <fullName evidence="7">Tol-Pal system protein TolB</fullName>
    </recommendedName>
</protein>
<sequence>MLYRLFLLLLFTILNVVPNKSHGELKIDITRGNTENISIIILPFHFTTNLENEIGKNIIKVIQNNLNNTGMFNVTTQHASDFDINSNALPTSSLWKILKKDMLITGSVKENEQDKIEVKFRIWDITLGKELSGQSLTFVITSWRRAAHIVSDNIYHRLTGEEGYFNTKIVYIAETLSPRTRKIAIMDQDGENNIYLTSGYNFYSTPRFSPNATAIAYMTYIKNKGKIVMKNLNTGSSVILGNFNGISSSPRFSPDGKSVLLSESINGQTNIYSITLKDHKVYKLTNNKFINTSASYSPDKKFIVFNSDRNGSQQLYVMSADGKNQRRISFGKGRYATPVWSPRGDWIAFTKILSNNFYIGVIQPDGTGERLLAKGYVVESPTWSPNGRIILFTQQEHPSGKAHLQSRLMSIDLTGINKKVINTPTNAYSPHWSPLIQD</sequence>
<dbReference type="InterPro" id="IPR011042">
    <property type="entry name" value="6-blade_b-propeller_TolB-like"/>
</dbReference>
<evidence type="ECO:0000259" key="8">
    <source>
        <dbReference type="Pfam" id="PF04052"/>
    </source>
</evidence>
<dbReference type="Pfam" id="PF07676">
    <property type="entry name" value="PD40"/>
    <property type="match status" value="3"/>
</dbReference>
<dbReference type="EMBL" id="LANX01000001">
    <property type="protein sequence ID" value="KJV69557.1"/>
    <property type="molecule type" value="Genomic_DNA"/>
</dbReference>
<proteinExistence type="inferred from homology"/>
<reference evidence="9 10" key="1">
    <citation type="submission" date="2015-02" db="EMBL/GenBank/DDBJ databases">
        <title>Genome Sequencing of Rickettsiales.</title>
        <authorList>
            <person name="Daugherty S.C."/>
            <person name="Su Q."/>
            <person name="Abolude K."/>
            <person name="Beier-Sexton M."/>
            <person name="Carlyon J.A."/>
            <person name="Carter R."/>
            <person name="Day N.P."/>
            <person name="Dumler S.J."/>
            <person name="Dyachenko V."/>
            <person name="Godinez A."/>
            <person name="Kurtti T.J."/>
            <person name="Lichay M."/>
            <person name="Mullins K.E."/>
            <person name="Ott S."/>
            <person name="Pappas-Brown V."/>
            <person name="Paris D.H."/>
            <person name="Patel P."/>
            <person name="Richards A.L."/>
            <person name="Sadzewicz L."/>
            <person name="Sears K."/>
            <person name="Seidman D."/>
            <person name="Sengamalay N."/>
            <person name="Stenos J."/>
            <person name="Tallon L.J."/>
            <person name="Vincent G."/>
            <person name="Fraser C.M."/>
            <person name="Munderloh U."/>
            <person name="Dunning-Hotopp J.C."/>
        </authorList>
    </citation>
    <scope>NUCLEOTIDE SEQUENCE [LARGE SCALE GENOMIC DNA]</scope>
    <source>
        <strain evidence="9 10">RAC413</strain>
    </source>
</reference>
<dbReference type="PANTHER" id="PTHR36842">
    <property type="entry name" value="PROTEIN TOLB HOMOLOG"/>
    <property type="match status" value="1"/>
</dbReference>
<dbReference type="AlphaFoldDB" id="A0A0F3NPF1"/>
<evidence type="ECO:0000313" key="10">
    <source>
        <dbReference type="Proteomes" id="UP000033562"/>
    </source>
</evidence>
<evidence type="ECO:0000256" key="3">
    <source>
        <dbReference type="ARBA" id="ARBA00022618"/>
    </source>
</evidence>
<evidence type="ECO:0000256" key="5">
    <source>
        <dbReference type="ARBA" id="ARBA00022764"/>
    </source>
</evidence>
<dbReference type="GO" id="GO:0051301">
    <property type="term" value="P:cell division"/>
    <property type="evidence" value="ECO:0007669"/>
    <property type="project" value="UniProtKB-UniRule"/>
</dbReference>
<evidence type="ECO:0000256" key="7">
    <source>
        <dbReference type="HAMAP-Rule" id="MF_00671"/>
    </source>
</evidence>